<sequence length="213" mass="23317">MSGGKDSFLATLIALESGFDVVMSVTVIAEEHSLMYHYPNASMARYVSGLLGIENVMVEEGKLWELIGNLARDGIGAVVVGAIASDYQKTRVEMKCTELGILMFAPLWRKDQGMLLNEIVMRSIDAILVSVSAEGLTEDHLGMHLDRDGVERIMELSRKYGMNPSGEGGEYESFVLSFPGAGRIRIRRSHRVWRGSGGYLIIDDAGLDQSSVA</sequence>
<evidence type="ECO:0000259" key="1">
    <source>
        <dbReference type="Pfam" id="PF01902"/>
    </source>
</evidence>
<keyword evidence="3" id="KW-1185">Reference proteome</keyword>
<proteinExistence type="predicted"/>
<evidence type="ECO:0000313" key="3">
    <source>
        <dbReference type="Proteomes" id="UP000632195"/>
    </source>
</evidence>
<dbReference type="CDD" id="cd01994">
    <property type="entry name" value="AANH_PF0828-like"/>
    <property type="match status" value="1"/>
</dbReference>
<dbReference type="NCBIfam" id="TIGR03679">
    <property type="entry name" value="arCOG00187"/>
    <property type="match status" value="1"/>
</dbReference>
<dbReference type="Proteomes" id="UP000632195">
    <property type="component" value="Unassembled WGS sequence"/>
</dbReference>
<accession>A0AA37BRL0</accession>
<dbReference type="EMBL" id="BMNY01000001">
    <property type="protein sequence ID" value="GGM74300.1"/>
    <property type="molecule type" value="Genomic_DNA"/>
</dbReference>
<dbReference type="NCBIfam" id="TIGR00290">
    <property type="entry name" value="MJ0570_dom"/>
    <property type="match status" value="1"/>
</dbReference>
<evidence type="ECO:0000313" key="2">
    <source>
        <dbReference type="EMBL" id="GGM74300.1"/>
    </source>
</evidence>
<dbReference type="SUPFAM" id="SSF52402">
    <property type="entry name" value="Adenine nucleotide alpha hydrolases-like"/>
    <property type="match status" value="1"/>
</dbReference>
<reference evidence="2" key="1">
    <citation type="journal article" date="2014" name="Int. J. Syst. Evol. Microbiol.">
        <title>Complete genome sequence of Corynebacterium casei LMG S-19264T (=DSM 44701T), isolated from a smear-ripened cheese.</title>
        <authorList>
            <consortium name="US DOE Joint Genome Institute (JGI-PGF)"/>
            <person name="Walter F."/>
            <person name="Albersmeier A."/>
            <person name="Kalinowski J."/>
            <person name="Ruckert C."/>
        </authorList>
    </citation>
    <scope>NUCLEOTIDE SEQUENCE</scope>
    <source>
        <strain evidence="2">JCM 13583</strain>
    </source>
</reference>
<dbReference type="GO" id="GO:0017183">
    <property type="term" value="P:protein histidyl modification to diphthamide"/>
    <property type="evidence" value="ECO:0007669"/>
    <property type="project" value="TreeGrafter"/>
</dbReference>
<dbReference type="InterPro" id="IPR022427">
    <property type="entry name" value="MJ0570_ATP-bd"/>
</dbReference>
<reference evidence="2" key="2">
    <citation type="submission" date="2022-09" db="EMBL/GenBank/DDBJ databases">
        <authorList>
            <person name="Sun Q."/>
            <person name="Ohkuma M."/>
        </authorList>
    </citation>
    <scope>NUCLEOTIDE SEQUENCE</scope>
    <source>
        <strain evidence="2">JCM 13583</strain>
    </source>
</reference>
<dbReference type="AlphaFoldDB" id="A0AA37BRL0"/>
<organism evidence="2 3">
    <name type="scientific">Thermogymnomonas acidicola</name>
    <dbReference type="NCBI Taxonomy" id="399579"/>
    <lineage>
        <taxon>Archaea</taxon>
        <taxon>Methanobacteriati</taxon>
        <taxon>Thermoplasmatota</taxon>
        <taxon>Thermoplasmata</taxon>
        <taxon>Thermoplasmatales</taxon>
        <taxon>Thermogymnomonas</taxon>
    </lineage>
</organism>
<dbReference type="InterPro" id="IPR030662">
    <property type="entry name" value="DPH6/MJ0570"/>
</dbReference>
<name>A0AA37BRL0_9ARCH</name>
<dbReference type="GO" id="GO:0017178">
    <property type="term" value="F:diphthine-ammonia ligase activity"/>
    <property type="evidence" value="ECO:0007669"/>
    <property type="project" value="TreeGrafter"/>
</dbReference>
<dbReference type="PANTHER" id="PTHR12196:SF2">
    <property type="entry name" value="DIPHTHINE--AMMONIA LIGASE"/>
    <property type="match status" value="1"/>
</dbReference>
<dbReference type="InterPro" id="IPR002761">
    <property type="entry name" value="Diphthami_syn_dom"/>
</dbReference>
<feature type="domain" description="Diphthamide synthase" evidence="1">
    <location>
        <begin position="1"/>
        <end position="204"/>
    </location>
</feature>
<protein>
    <submittedName>
        <fullName evidence="2">TIGR00289 family protein</fullName>
    </submittedName>
</protein>
<comment type="caution">
    <text evidence="2">The sequence shown here is derived from an EMBL/GenBank/DDBJ whole genome shotgun (WGS) entry which is preliminary data.</text>
</comment>
<dbReference type="Pfam" id="PF01902">
    <property type="entry name" value="Diphthami_syn_2"/>
    <property type="match status" value="1"/>
</dbReference>
<dbReference type="InterPro" id="IPR014729">
    <property type="entry name" value="Rossmann-like_a/b/a_fold"/>
</dbReference>
<dbReference type="Gene3D" id="3.90.1490.10">
    <property type="entry name" value="putative n-type atp pyrophosphatase, domain 2"/>
    <property type="match status" value="1"/>
</dbReference>
<gene>
    <name evidence="2" type="ORF">GCM10007108_10300</name>
</gene>
<dbReference type="PANTHER" id="PTHR12196">
    <property type="entry name" value="DOMAIN OF UNKNOWN FUNCTION 71 DUF71 -CONTAINING PROTEIN"/>
    <property type="match status" value="1"/>
</dbReference>
<dbReference type="Gene3D" id="3.40.50.620">
    <property type="entry name" value="HUPs"/>
    <property type="match status" value="1"/>
</dbReference>